<gene>
    <name evidence="2" type="ORF">COT78_00505</name>
</gene>
<feature type="region of interest" description="Disordered" evidence="1">
    <location>
        <begin position="845"/>
        <end position="870"/>
    </location>
</feature>
<evidence type="ECO:0000256" key="1">
    <source>
        <dbReference type="SAM" id="MobiDB-lite"/>
    </source>
</evidence>
<dbReference type="EMBL" id="PEZW01000005">
    <property type="protein sequence ID" value="PIS08015.1"/>
    <property type="molecule type" value="Genomic_DNA"/>
</dbReference>
<dbReference type="InterPro" id="IPR029063">
    <property type="entry name" value="SAM-dependent_MTases_sf"/>
</dbReference>
<evidence type="ECO:0000313" key="2">
    <source>
        <dbReference type="EMBL" id="PIS08015.1"/>
    </source>
</evidence>
<evidence type="ECO:0008006" key="4">
    <source>
        <dbReference type="Google" id="ProtNLM"/>
    </source>
</evidence>
<sequence>MFESSGEKYSLRENYPPSEGSEGGDFGDGNSLSPEPDGQSEFQKYVAEEAEVEKRLKNPRGTYFRNREKFKQTFSKYGDRIEDAVADLIWEGHSLDWVNMFRETVYDPDDPSAGPDDNAGSDLNYLYSKDNLNGNGSAEQYDHLPDEEKISLMKDIIRELFGHILDYRHKLSNSDQTLASSFRTRNYYKSDYSAENAKRQLNNFPDHSTARNTEDYDTERAEIGTYEFVIKQAITELGKIDSSQELVDFLLNFWDESKDPYFGPVIATAISRNNAEVGVARILDDLKNAEDEDQNRLLSLLYRLELGQVGISAEGVNYLGRRFDVGLYDGFVSRLTADGKVGVFDELKRLIGLFQLESEDFTAQNEGAIKKNLETITLEMLFTPRPDETEADREQKLKLLEDFKTKYFETYIEQFGRAEEQSGFRFNNLSLPEQGFVLLHLSKYDKESPEHQKFFKFIAKFGEDGFRAFRSLEFDAESGEKILELGSTIPTHELKERFSKYAEVYQTAEKVAEWVKNVLRVDMENPTAKDLLEVNIIREQILREAQAALVYPVAEHNQPDAFDNYGQPIVDQALSSAEWLHYMNHELKMVVDMEPTIENFAQAQFILSRYLMDTAETGDRLSVSEQVISDGLTRLYNNKEFSLRDYEGKTSDTTQSLVALLKGIGEMPSQETTGDPSELLIYDIGAGDGRIAIPLALSGCRVVGIDISQRMIDDSKTRPGEIIDAIRSKRPDHLVDSTQNAFSACGLEITDDKLDTLPDQIDIHQGNFSHFGPDEFIQNFGERQPDVVVIMWHTLGFARGVEGMEVVLKNAYRILRPGGRIFIEMPDRNFGGYARAIREFHDANPTEPLGALRDAPSTSSESPTEQDEDRATWRYFPKNSEIIETLKGVGFDPHIAFPDSYFVLAGGDSDRRPLIKENLFVAEKPFDKGRQEKMIRYMQSLSYNRTDHNKNEIEKIRDEIDRAA</sequence>
<feature type="compositionally biased region" description="Basic and acidic residues" evidence="1">
    <location>
        <begin position="1"/>
        <end position="11"/>
    </location>
</feature>
<name>A0A2H0W7F0_9BACT</name>
<dbReference type="SUPFAM" id="SSF53335">
    <property type="entry name" value="S-adenosyl-L-methionine-dependent methyltransferases"/>
    <property type="match status" value="1"/>
</dbReference>
<protein>
    <recommendedName>
        <fullName evidence="4">Methyltransferase domain-containing protein</fullName>
    </recommendedName>
</protein>
<reference evidence="3" key="1">
    <citation type="submission" date="2017-09" db="EMBL/GenBank/DDBJ databases">
        <title>Depth-based differentiation of microbial function through sediment-hosted aquifers and enrichment of novel symbionts in the deep terrestrial subsurface.</title>
        <authorList>
            <person name="Probst A.J."/>
            <person name="Ladd B."/>
            <person name="Jarett J.K."/>
            <person name="Geller-Mcgrath D.E."/>
            <person name="Sieber C.M.K."/>
            <person name="Emerson J.B."/>
            <person name="Anantharaman K."/>
            <person name="Thomas B.C."/>
            <person name="Malmstrom R."/>
            <person name="Stieglmeier M."/>
            <person name="Klingl A."/>
            <person name="Woyke T."/>
            <person name="Ryan C.M."/>
            <person name="Banfield J.F."/>
        </authorList>
    </citation>
    <scope>NUCLEOTIDE SEQUENCE [LARGE SCALE GENOMIC DNA]</scope>
</reference>
<dbReference type="Gene3D" id="3.40.50.150">
    <property type="entry name" value="Vaccinia Virus protein VP39"/>
    <property type="match status" value="1"/>
</dbReference>
<dbReference type="Proteomes" id="UP000231382">
    <property type="component" value="Unassembled WGS sequence"/>
</dbReference>
<accession>A0A2H0W7F0</accession>
<dbReference type="PANTHER" id="PTHR43861">
    <property type="entry name" value="TRANS-ACONITATE 2-METHYLTRANSFERASE-RELATED"/>
    <property type="match status" value="1"/>
</dbReference>
<comment type="caution">
    <text evidence="2">The sequence shown here is derived from an EMBL/GenBank/DDBJ whole genome shotgun (WGS) entry which is preliminary data.</text>
</comment>
<dbReference type="Pfam" id="PF13489">
    <property type="entry name" value="Methyltransf_23"/>
    <property type="match status" value="1"/>
</dbReference>
<proteinExistence type="predicted"/>
<evidence type="ECO:0000313" key="3">
    <source>
        <dbReference type="Proteomes" id="UP000231382"/>
    </source>
</evidence>
<dbReference type="AlphaFoldDB" id="A0A2H0W7F0"/>
<organism evidence="2 3">
    <name type="scientific">Candidatus Berkelbacteria bacterium CG10_big_fil_rev_8_21_14_0_10_43_13</name>
    <dbReference type="NCBI Taxonomy" id="1974514"/>
    <lineage>
        <taxon>Bacteria</taxon>
        <taxon>Candidatus Berkelbacteria</taxon>
    </lineage>
</organism>
<feature type="region of interest" description="Disordered" evidence="1">
    <location>
        <begin position="1"/>
        <end position="46"/>
    </location>
</feature>
<dbReference type="CDD" id="cd02440">
    <property type="entry name" value="AdoMet_MTases"/>
    <property type="match status" value="1"/>
</dbReference>